<sequence length="102" mass="11615">MSDDPEQIRAQARRAARLATEARRAATAVAANGSIRWRSQGADRYRKKLTDRAAEFRRRADDLDELSRLLYSHARHVEDHEHAIGKVVGFVEHHIDPLGFLS</sequence>
<accession>A0A839NFW8</accession>
<evidence type="ECO:0000313" key="2">
    <source>
        <dbReference type="Proteomes" id="UP000559182"/>
    </source>
</evidence>
<comment type="caution">
    <text evidence="1">The sequence shown here is derived from an EMBL/GenBank/DDBJ whole genome shotgun (WGS) entry which is preliminary data.</text>
</comment>
<dbReference type="Proteomes" id="UP000559182">
    <property type="component" value="Unassembled WGS sequence"/>
</dbReference>
<keyword evidence="2" id="KW-1185">Reference proteome</keyword>
<dbReference type="Gene3D" id="1.10.287.1060">
    <property type="entry name" value="ESAT-6-like"/>
    <property type="match status" value="1"/>
</dbReference>
<gene>
    <name evidence="1" type="ORF">FHU39_004071</name>
</gene>
<dbReference type="SUPFAM" id="SSF140453">
    <property type="entry name" value="EsxAB dimer-like"/>
    <property type="match status" value="1"/>
</dbReference>
<dbReference type="EMBL" id="JACHVQ010000004">
    <property type="protein sequence ID" value="MBB2894035.1"/>
    <property type="molecule type" value="Genomic_DNA"/>
</dbReference>
<protein>
    <submittedName>
        <fullName evidence="1">Uncharacterized protein</fullName>
    </submittedName>
</protein>
<organism evidence="1 2">
    <name type="scientific">Flexivirga oryzae</name>
    <dbReference type="NCBI Taxonomy" id="1794944"/>
    <lineage>
        <taxon>Bacteria</taxon>
        <taxon>Bacillati</taxon>
        <taxon>Actinomycetota</taxon>
        <taxon>Actinomycetes</taxon>
        <taxon>Micrococcales</taxon>
        <taxon>Dermacoccaceae</taxon>
        <taxon>Flexivirga</taxon>
    </lineage>
</organism>
<proteinExistence type="predicted"/>
<reference evidence="1 2" key="1">
    <citation type="submission" date="2020-08" db="EMBL/GenBank/DDBJ databases">
        <title>Sequencing the genomes of 1000 actinobacteria strains.</title>
        <authorList>
            <person name="Klenk H.-P."/>
        </authorList>
    </citation>
    <scope>NUCLEOTIDE SEQUENCE [LARGE SCALE GENOMIC DNA]</scope>
    <source>
        <strain evidence="1 2">DSM 105369</strain>
    </source>
</reference>
<dbReference type="RefSeq" id="WP_183322490.1">
    <property type="nucleotide sequence ID" value="NZ_JACHVQ010000004.1"/>
</dbReference>
<dbReference type="AlphaFoldDB" id="A0A839NFW8"/>
<evidence type="ECO:0000313" key="1">
    <source>
        <dbReference type="EMBL" id="MBB2894035.1"/>
    </source>
</evidence>
<dbReference type="InterPro" id="IPR036689">
    <property type="entry name" value="ESAT-6-like_sf"/>
</dbReference>
<name>A0A839NFW8_9MICO</name>